<name>A0A2P6MNH8_9EUKA</name>
<feature type="region of interest" description="Disordered" evidence="1">
    <location>
        <begin position="1"/>
        <end position="29"/>
    </location>
</feature>
<protein>
    <submittedName>
        <fullName evidence="2">Uncharacterized protein</fullName>
    </submittedName>
</protein>
<keyword evidence="3" id="KW-1185">Reference proteome</keyword>
<reference evidence="2 3" key="1">
    <citation type="journal article" date="2018" name="Genome Biol. Evol.">
        <title>Multiple Roots of Fruiting Body Formation in Amoebozoa.</title>
        <authorList>
            <person name="Hillmann F."/>
            <person name="Forbes G."/>
            <person name="Novohradska S."/>
            <person name="Ferling I."/>
            <person name="Riege K."/>
            <person name="Groth M."/>
            <person name="Westermann M."/>
            <person name="Marz M."/>
            <person name="Spaller T."/>
            <person name="Winckler T."/>
            <person name="Schaap P."/>
            <person name="Glockner G."/>
        </authorList>
    </citation>
    <scope>NUCLEOTIDE SEQUENCE [LARGE SCALE GENOMIC DNA]</scope>
    <source>
        <strain evidence="2 3">Jena</strain>
    </source>
</reference>
<dbReference type="EMBL" id="MDYQ01000649">
    <property type="protein sequence ID" value="PRP73250.1"/>
    <property type="molecule type" value="Genomic_DNA"/>
</dbReference>
<feature type="compositionally biased region" description="Low complexity" evidence="1">
    <location>
        <begin position="1"/>
        <end position="20"/>
    </location>
</feature>
<evidence type="ECO:0000256" key="1">
    <source>
        <dbReference type="SAM" id="MobiDB-lite"/>
    </source>
</evidence>
<dbReference type="Proteomes" id="UP000241769">
    <property type="component" value="Unassembled WGS sequence"/>
</dbReference>
<dbReference type="InParanoid" id="A0A2P6MNH8"/>
<proteinExistence type="predicted"/>
<accession>A0A2P6MNH8</accession>
<evidence type="ECO:0000313" key="3">
    <source>
        <dbReference type="Proteomes" id="UP000241769"/>
    </source>
</evidence>
<evidence type="ECO:0000313" key="2">
    <source>
        <dbReference type="EMBL" id="PRP73250.1"/>
    </source>
</evidence>
<organism evidence="2 3">
    <name type="scientific">Planoprotostelium fungivorum</name>
    <dbReference type="NCBI Taxonomy" id="1890364"/>
    <lineage>
        <taxon>Eukaryota</taxon>
        <taxon>Amoebozoa</taxon>
        <taxon>Evosea</taxon>
        <taxon>Variosea</taxon>
        <taxon>Cavosteliida</taxon>
        <taxon>Cavosteliaceae</taxon>
        <taxon>Planoprotostelium</taxon>
    </lineage>
</organism>
<dbReference type="AlphaFoldDB" id="A0A2P6MNH8"/>
<comment type="caution">
    <text evidence="2">The sequence shown here is derived from an EMBL/GenBank/DDBJ whole genome shotgun (WGS) entry which is preliminary data.</text>
</comment>
<gene>
    <name evidence="2" type="ORF">PROFUN_14825</name>
</gene>
<sequence>MPKQAASPKTSSTKASLTSTRNKPGKATYSEELKDKVVYLLNKYPQMQPSTLQGALLEDVELPKVRGLVQRTRKIIEDEPAKADAAVSRVRDLIKSGETTVPDLSQSEAVVVDDDEEFMPEASGKKVVKNSTVSPSSATLVKYTSVANNPVTTWTTIDGVFYIFAWRSPAVEVSLRFHSIRSIGILYKWNIPAESLDLVSKCMKHQDNRYAAAYLQPYLTEILITPPRDVITRDKLVSPKDAAFLMIKIRFSLSGESRY</sequence>